<dbReference type="Proteomes" id="UP001549921">
    <property type="component" value="Unassembled WGS sequence"/>
</dbReference>
<name>A0ABD0SYH3_LOXSC</name>
<comment type="caution">
    <text evidence="2">The sequence shown here is derived from an EMBL/GenBank/DDBJ whole genome shotgun (WGS) entry which is preliminary data.</text>
</comment>
<protein>
    <submittedName>
        <fullName evidence="2">Uncharacterized protein</fullName>
    </submittedName>
</protein>
<proteinExistence type="predicted"/>
<evidence type="ECO:0000313" key="3">
    <source>
        <dbReference type="Proteomes" id="UP001549921"/>
    </source>
</evidence>
<feature type="compositionally biased region" description="Polar residues" evidence="1">
    <location>
        <begin position="53"/>
        <end position="67"/>
    </location>
</feature>
<reference evidence="2 3" key="1">
    <citation type="submission" date="2024-06" db="EMBL/GenBank/DDBJ databases">
        <title>A chromosome-level genome assembly of beet webworm, Loxostege sticticalis.</title>
        <authorList>
            <person name="Zhang Y."/>
        </authorList>
    </citation>
    <scope>NUCLEOTIDE SEQUENCE [LARGE SCALE GENOMIC DNA]</scope>
    <source>
        <strain evidence="2">AQ028</strain>
        <tissue evidence="2">Male pupae</tissue>
    </source>
</reference>
<feature type="compositionally biased region" description="Basic residues" evidence="1">
    <location>
        <begin position="37"/>
        <end position="51"/>
    </location>
</feature>
<feature type="region of interest" description="Disordered" evidence="1">
    <location>
        <begin position="1"/>
        <end position="67"/>
    </location>
</feature>
<dbReference type="AlphaFoldDB" id="A0ABD0SYH3"/>
<evidence type="ECO:0000313" key="2">
    <source>
        <dbReference type="EMBL" id="KAL0830366.1"/>
    </source>
</evidence>
<organism evidence="2 3">
    <name type="scientific">Loxostege sticticalis</name>
    <name type="common">Beet webworm moth</name>
    <dbReference type="NCBI Taxonomy" id="481309"/>
    <lineage>
        <taxon>Eukaryota</taxon>
        <taxon>Metazoa</taxon>
        <taxon>Ecdysozoa</taxon>
        <taxon>Arthropoda</taxon>
        <taxon>Hexapoda</taxon>
        <taxon>Insecta</taxon>
        <taxon>Pterygota</taxon>
        <taxon>Neoptera</taxon>
        <taxon>Endopterygota</taxon>
        <taxon>Lepidoptera</taxon>
        <taxon>Glossata</taxon>
        <taxon>Ditrysia</taxon>
        <taxon>Pyraloidea</taxon>
        <taxon>Crambidae</taxon>
        <taxon>Pyraustinae</taxon>
        <taxon>Loxostege</taxon>
    </lineage>
</organism>
<evidence type="ECO:0000256" key="1">
    <source>
        <dbReference type="SAM" id="MobiDB-lite"/>
    </source>
</evidence>
<feature type="compositionally biased region" description="Polar residues" evidence="1">
    <location>
        <begin position="1"/>
        <end position="14"/>
    </location>
</feature>
<accession>A0ABD0SYH3</accession>
<dbReference type="EMBL" id="JBEDNZ010000013">
    <property type="protein sequence ID" value="KAL0830366.1"/>
    <property type="molecule type" value="Genomic_DNA"/>
</dbReference>
<sequence>MTLKSSQNRFTSPNKNDENDQNEQESRRGGSSLNSQAHRRRSRSFKKRNSKRYVNNSPPSYSRSQSTGRIVRSLPLVPMVSRPILPAMNPYYRGQSFRYPVLPDWNIAPRMRFQNPLYTLPFQPVHVPLISPRMLAPAYPYPGGYAYSPPPIAPILPPTVVIDELAAVPYYYQNMYSPEQTVPNEICELYPSEVETVDDPPFYEVIDGFLAPPMEHMDFYLSLPRELFPNAMMLPLDPNPIIDGFCKYNGVLDHAPWIMDLEFGVPREATSRPIAVYDVKYNSIHCKNAPNAIHPGFESCSPEFKSVLTFYYDCVISSWYKGYMIVNQDSSVENFQSWLYPPMQEFGMCWP</sequence>
<gene>
    <name evidence="2" type="ORF">ABMA28_002554</name>
</gene>